<dbReference type="Gene3D" id="3.90.180.10">
    <property type="entry name" value="Medium-chain alcohol dehydrogenases, catalytic domain"/>
    <property type="match status" value="1"/>
</dbReference>
<organism evidence="4 5">
    <name type="scientific">Zeimonas arvi</name>
    <dbReference type="NCBI Taxonomy" id="2498847"/>
    <lineage>
        <taxon>Bacteria</taxon>
        <taxon>Pseudomonadati</taxon>
        <taxon>Pseudomonadota</taxon>
        <taxon>Betaproteobacteria</taxon>
        <taxon>Burkholderiales</taxon>
        <taxon>Burkholderiaceae</taxon>
        <taxon>Zeimonas</taxon>
    </lineage>
</organism>
<dbReference type="CDD" id="cd05288">
    <property type="entry name" value="PGDH"/>
    <property type="match status" value="1"/>
</dbReference>
<name>A0A5C8P4R5_9BURK</name>
<proteinExistence type="predicted"/>
<dbReference type="Pfam" id="PF16884">
    <property type="entry name" value="ADH_N_2"/>
    <property type="match status" value="1"/>
</dbReference>
<dbReference type="EMBL" id="VDUY01000001">
    <property type="protein sequence ID" value="TXL68157.1"/>
    <property type="molecule type" value="Genomic_DNA"/>
</dbReference>
<evidence type="ECO:0000313" key="4">
    <source>
        <dbReference type="EMBL" id="TXL68157.1"/>
    </source>
</evidence>
<dbReference type="PANTHER" id="PTHR43205:SF7">
    <property type="entry name" value="PROSTAGLANDIN REDUCTASE 1"/>
    <property type="match status" value="1"/>
</dbReference>
<keyword evidence="5" id="KW-1185">Reference proteome</keyword>
<dbReference type="GO" id="GO:0016628">
    <property type="term" value="F:oxidoreductase activity, acting on the CH-CH group of donors, NAD or NADP as acceptor"/>
    <property type="evidence" value="ECO:0007669"/>
    <property type="project" value="InterPro"/>
</dbReference>
<dbReference type="Proteomes" id="UP000321548">
    <property type="component" value="Unassembled WGS sequence"/>
</dbReference>
<comment type="caution">
    <text evidence="4">The sequence shown here is derived from an EMBL/GenBank/DDBJ whole genome shotgun (WGS) entry which is preliminary data.</text>
</comment>
<feature type="domain" description="Oxidoreductase N-terminal" evidence="3">
    <location>
        <begin position="8"/>
        <end position="111"/>
    </location>
</feature>
<protein>
    <submittedName>
        <fullName evidence="4">NADP-dependent oxidoreductase</fullName>
    </submittedName>
</protein>
<accession>A0A5C8P4R5</accession>
<evidence type="ECO:0000259" key="2">
    <source>
        <dbReference type="Pfam" id="PF00107"/>
    </source>
</evidence>
<evidence type="ECO:0000256" key="1">
    <source>
        <dbReference type="ARBA" id="ARBA00023002"/>
    </source>
</evidence>
<evidence type="ECO:0000259" key="3">
    <source>
        <dbReference type="Pfam" id="PF16884"/>
    </source>
</evidence>
<gene>
    <name evidence="4" type="ORF">FHP08_00165</name>
</gene>
<dbReference type="RefSeq" id="WP_147702298.1">
    <property type="nucleotide sequence ID" value="NZ_VDUY01000001.1"/>
</dbReference>
<dbReference type="InterPro" id="IPR041694">
    <property type="entry name" value="ADH_N_2"/>
</dbReference>
<dbReference type="Gene3D" id="3.40.50.720">
    <property type="entry name" value="NAD(P)-binding Rossmann-like Domain"/>
    <property type="match status" value="1"/>
</dbReference>
<keyword evidence="1" id="KW-0560">Oxidoreductase</keyword>
<dbReference type="SUPFAM" id="SSF50129">
    <property type="entry name" value="GroES-like"/>
    <property type="match status" value="1"/>
</dbReference>
<dbReference type="Pfam" id="PF00107">
    <property type="entry name" value="ADH_zinc_N"/>
    <property type="match status" value="1"/>
</dbReference>
<feature type="domain" description="Alcohol dehydrogenase-like C-terminal" evidence="2">
    <location>
        <begin position="162"/>
        <end position="294"/>
    </location>
</feature>
<dbReference type="AlphaFoldDB" id="A0A5C8P4R5"/>
<dbReference type="SUPFAM" id="SSF51735">
    <property type="entry name" value="NAD(P)-binding Rossmann-fold domains"/>
    <property type="match status" value="1"/>
</dbReference>
<dbReference type="InterPro" id="IPR013149">
    <property type="entry name" value="ADH-like_C"/>
</dbReference>
<dbReference type="InterPro" id="IPR045010">
    <property type="entry name" value="MDR_fam"/>
</dbReference>
<dbReference type="InterPro" id="IPR011032">
    <property type="entry name" value="GroES-like_sf"/>
</dbReference>
<dbReference type="FunFam" id="3.40.50.720:FF:000121">
    <property type="entry name" value="Prostaglandin reductase 2"/>
    <property type="match status" value="1"/>
</dbReference>
<dbReference type="InterPro" id="IPR036291">
    <property type="entry name" value="NAD(P)-bd_dom_sf"/>
</dbReference>
<evidence type="ECO:0000313" key="5">
    <source>
        <dbReference type="Proteomes" id="UP000321548"/>
    </source>
</evidence>
<dbReference type="PANTHER" id="PTHR43205">
    <property type="entry name" value="PROSTAGLANDIN REDUCTASE"/>
    <property type="match status" value="1"/>
</dbReference>
<sequence length="344" mass="36554">MSQAPVNRQVLLKSRPSGIPQAEDFEIVEAPAPAPADGQVLVRNLFLSVEPAMRGWVSAVANYSQPVGIGEVMRSFAVGRVVASRAAGYHEGDLVVGMFGWQDYAAVGPEAIQRRIEESDLPPSTALGVLGLNGLTAYFGLLDVGQPKSGDTVVVSTAAGSVGSAVGQIAKIHGCRSVGIAGGPTKVALCLDEFGFDAAFDYKAGDLDAALDRACPNGVDVYFDNTSGPISDAVMKRLNVGARVVICGTASVASWDPWPKGPRVERHLLVKRARMQGFVIFDYAKHYAEAWPVLADWVRAGKLRYREDILDGIEHAPGAIAGLYRGENLGKRLIRIADPDQGAQ</sequence>
<reference evidence="4 5" key="1">
    <citation type="submission" date="2019-06" db="EMBL/GenBank/DDBJ databases">
        <title>Quisquiliibacterium sp. nov., isolated from a maize field.</title>
        <authorList>
            <person name="Lin S.-Y."/>
            <person name="Tsai C.-F."/>
            <person name="Young C.-C."/>
        </authorList>
    </citation>
    <scope>NUCLEOTIDE SEQUENCE [LARGE SCALE GENOMIC DNA]</scope>
    <source>
        <strain evidence="4 5">CC-CFT501</strain>
    </source>
</reference>
<dbReference type="OrthoDB" id="9805663at2"/>